<dbReference type="Pfam" id="PF00691">
    <property type="entry name" value="OmpA"/>
    <property type="match status" value="1"/>
</dbReference>
<reference evidence="2" key="1">
    <citation type="submission" date="2019-08" db="EMBL/GenBank/DDBJ databases">
        <authorList>
            <person name="Kucharzyk K."/>
            <person name="Murdoch R.W."/>
            <person name="Higgins S."/>
            <person name="Loffler F."/>
        </authorList>
    </citation>
    <scope>NUCLEOTIDE SEQUENCE</scope>
</reference>
<protein>
    <recommendedName>
        <fullName evidence="1">OmpA-like domain-containing protein</fullName>
    </recommendedName>
</protein>
<feature type="domain" description="OmpA-like" evidence="1">
    <location>
        <begin position="176"/>
        <end position="303"/>
    </location>
</feature>
<sequence>MTALFVSHEVVTAQVNYTDQIVIENQAISKKGGVTSVTMDMNLDNLRLNKNDMLIITPVIVSNQNEVELESIAVKGTLRNKVLQRPFEWNGKTHLSMPVEKQLVRRNGTAQSMHYTATLPYSDWQRNARLLLRTEVVGCADCSDMQPDKLVSQRILADKFIPDFRMSYIVPEVEEVKVRSEIFSAHLNYIVGRYDLLPDFQNNAEQLARVDSVVHALKADSDLSITNFTISGYASPEDTYERNMLLSQRRAETFARYMEKKYGYARDRFNVQWFGEDWEGLRKAVEGSSLTDKEAVLDIIDNVGINEGREKRLMELNGGSTYRLMLREYFPPLRRNDYEVTFVSRTFNVEEAKELIKTKPKVLSLNEMYLVANTYPADSPQYREVFDIACRTFPDAEVACLNAAVGELRANRPDAALAYLEQ</sequence>
<comment type="caution">
    <text evidence="2">The sequence shown here is derived from an EMBL/GenBank/DDBJ whole genome shotgun (WGS) entry which is preliminary data.</text>
</comment>
<organism evidence="2">
    <name type="scientific">bioreactor metagenome</name>
    <dbReference type="NCBI Taxonomy" id="1076179"/>
    <lineage>
        <taxon>unclassified sequences</taxon>
        <taxon>metagenomes</taxon>
        <taxon>ecological metagenomes</taxon>
    </lineage>
</organism>
<gene>
    <name evidence="2" type="ORF">SDC9_130065</name>
</gene>
<dbReference type="InterPro" id="IPR036737">
    <property type="entry name" value="OmpA-like_sf"/>
</dbReference>
<dbReference type="InterPro" id="IPR006665">
    <property type="entry name" value="OmpA-like"/>
</dbReference>
<dbReference type="InterPro" id="IPR024480">
    <property type="entry name" value="DUF3868"/>
</dbReference>
<accession>A0A645D2N2</accession>
<evidence type="ECO:0000259" key="1">
    <source>
        <dbReference type="PROSITE" id="PS51123"/>
    </source>
</evidence>
<dbReference type="Pfam" id="PF12984">
    <property type="entry name" value="DUF3868"/>
    <property type="match status" value="1"/>
</dbReference>
<dbReference type="EMBL" id="VSSQ01031914">
    <property type="protein sequence ID" value="MPM83002.1"/>
    <property type="molecule type" value="Genomic_DNA"/>
</dbReference>
<name>A0A645D2N2_9ZZZZ</name>
<evidence type="ECO:0000313" key="2">
    <source>
        <dbReference type="EMBL" id="MPM83002.1"/>
    </source>
</evidence>
<dbReference type="PROSITE" id="PS51123">
    <property type="entry name" value="OMPA_2"/>
    <property type="match status" value="1"/>
</dbReference>
<dbReference type="Gene3D" id="3.30.1330.60">
    <property type="entry name" value="OmpA-like domain"/>
    <property type="match status" value="1"/>
</dbReference>
<proteinExistence type="predicted"/>
<dbReference type="AlphaFoldDB" id="A0A645D2N2"/>
<dbReference type="SUPFAM" id="SSF103088">
    <property type="entry name" value="OmpA-like"/>
    <property type="match status" value="1"/>
</dbReference>